<dbReference type="PANTHER" id="PTHR31001:SF87">
    <property type="entry name" value="COL-21"/>
    <property type="match status" value="1"/>
</dbReference>
<dbReference type="InterPro" id="IPR050613">
    <property type="entry name" value="Sec_Metabolite_Reg"/>
</dbReference>
<dbReference type="CDD" id="cd00067">
    <property type="entry name" value="GAL4"/>
    <property type="match status" value="1"/>
</dbReference>
<dbReference type="Proteomes" id="UP000018144">
    <property type="component" value="Unassembled WGS sequence"/>
</dbReference>
<keyword evidence="7" id="KW-1185">Reference proteome</keyword>
<dbReference type="STRING" id="1076935.U4L5B2"/>
<dbReference type="CDD" id="cd12148">
    <property type="entry name" value="fungal_TF_MHR"/>
    <property type="match status" value="1"/>
</dbReference>
<dbReference type="Pfam" id="PF00172">
    <property type="entry name" value="Zn_clus"/>
    <property type="match status" value="1"/>
</dbReference>
<dbReference type="PROSITE" id="PS00463">
    <property type="entry name" value="ZN2_CY6_FUNGAL_1"/>
    <property type="match status" value="1"/>
</dbReference>
<proteinExistence type="predicted"/>
<feature type="compositionally biased region" description="Polar residues" evidence="4">
    <location>
        <begin position="68"/>
        <end position="78"/>
    </location>
</feature>
<evidence type="ECO:0000256" key="1">
    <source>
        <dbReference type="ARBA" id="ARBA00004123"/>
    </source>
</evidence>
<dbReference type="Pfam" id="PF04082">
    <property type="entry name" value="Fungal_trans"/>
    <property type="match status" value="1"/>
</dbReference>
<dbReference type="OrthoDB" id="5344325at2759"/>
<dbReference type="GO" id="GO:0006351">
    <property type="term" value="P:DNA-templated transcription"/>
    <property type="evidence" value="ECO:0007669"/>
    <property type="project" value="InterPro"/>
</dbReference>
<dbReference type="GO" id="GO:0008270">
    <property type="term" value="F:zinc ion binding"/>
    <property type="evidence" value="ECO:0007669"/>
    <property type="project" value="InterPro"/>
</dbReference>
<dbReference type="eggNOG" id="ENOG502QQCV">
    <property type="taxonomic scope" value="Eukaryota"/>
</dbReference>
<comment type="subcellular location">
    <subcellularLocation>
        <location evidence="1">Nucleus</location>
    </subcellularLocation>
</comment>
<name>U4L5B2_PYROM</name>
<dbReference type="SMART" id="SM00906">
    <property type="entry name" value="Fungal_trans"/>
    <property type="match status" value="1"/>
</dbReference>
<dbReference type="InterPro" id="IPR001138">
    <property type="entry name" value="Zn2Cys6_DnaBD"/>
</dbReference>
<evidence type="ECO:0000256" key="2">
    <source>
        <dbReference type="ARBA" id="ARBA00022723"/>
    </source>
</evidence>
<sequence length="677" mass="74714">MSSPDHPTKKRKRQRPIISCTECHRRKQKCDRQQPCGNCTLRSASHLCHYESKSTEKEGESAERSKSPVETTPLTADTSDGFGYLNGGNTAAEVLEKLDLDALPSPLSAPESSETSNYTRLLSLIPPRPYTSLLIRNFFTECNWLYGSVQIRSFESLLESFYESTASLSPGPQQLSQFPALLLQVCAISLQMLPREHFRQISQLCLGKDDFGMLSTRYSNAAVEMAQGLGRHKSTLPRVQTWFLRASWLKSEGRAIESWHALGQAIREAQEVGLHKATTVLGDQIRAEEGKRVWVNLYTWDRFMSIILGRPTLINDRHCTVPPPLDCDLTVSPLVPRSPLDPPTSFTERLLDYELAHIINSIDELPTNDIAALERLHSKLEALSDLYPPALAILNRDTKHDDKIPFLAIQAELLKGSYHCLVVGIHRPFVFTRAKSRRIIVESGTEVLRSQERLFDGTREHHHTIYTLNFFTFDPAVLIAAVLITSPSSLDSHTIDTALLHLHRAQERLSIIGRRVKLSEKGAAVLKLLIKKTESSIAQLRSTSPPATVSTASASPASTTGSTYYSGASSHESPASSISMMDTFPSGFSAGCDSTSINGFPDFASLGPINTGILSTRELDDILGGEIPEFGMDFNFGSMEGNMGGIMEEGVARGEQGGNTGGPFDGFWQNLLYVPYA</sequence>
<feature type="domain" description="Zn(2)-C6 fungal-type" evidence="5">
    <location>
        <begin position="19"/>
        <end position="50"/>
    </location>
</feature>
<evidence type="ECO:0000313" key="7">
    <source>
        <dbReference type="Proteomes" id="UP000018144"/>
    </source>
</evidence>
<gene>
    <name evidence="6" type="ORF">PCON_07191</name>
</gene>
<dbReference type="GO" id="GO:0005634">
    <property type="term" value="C:nucleus"/>
    <property type="evidence" value="ECO:0007669"/>
    <property type="project" value="UniProtKB-SubCell"/>
</dbReference>
<organism evidence="6 7">
    <name type="scientific">Pyronema omphalodes (strain CBS 100304)</name>
    <name type="common">Pyronema confluens</name>
    <dbReference type="NCBI Taxonomy" id="1076935"/>
    <lineage>
        <taxon>Eukaryota</taxon>
        <taxon>Fungi</taxon>
        <taxon>Dikarya</taxon>
        <taxon>Ascomycota</taxon>
        <taxon>Pezizomycotina</taxon>
        <taxon>Pezizomycetes</taxon>
        <taxon>Pezizales</taxon>
        <taxon>Pyronemataceae</taxon>
        <taxon>Pyronema</taxon>
    </lineage>
</organism>
<dbReference type="GO" id="GO:0000981">
    <property type="term" value="F:DNA-binding transcription factor activity, RNA polymerase II-specific"/>
    <property type="evidence" value="ECO:0007669"/>
    <property type="project" value="InterPro"/>
</dbReference>
<dbReference type="AlphaFoldDB" id="U4L5B2"/>
<evidence type="ECO:0000256" key="3">
    <source>
        <dbReference type="ARBA" id="ARBA00023242"/>
    </source>
</evidence>
<dbReference type="SUPFAM" id="SSF57701">
    <property type="entry name" value="Zn2/Cys6 DNA-binding domain"/>
    <property type="match status" value="1"/>
</dbReference>
<evidence type="ECO:0000259" key="5">
    <source>
        <dbReference type="PROSITE" id="PS50048"/>
    </source>
</evidence>
<feature type="compositionally biased region" description="Basic and acidic residues" evidence="4">
    <location>
        <begin position="52"/>
        <end position="67"/>
    </location>
</feature>
<reference evidence="6 7" key="1">
    <citation type="journal article" date="2013" name="PLoS Genet.">
        <title>The genome and development-dependent transcriptomes of Pyronema confluens: a window into fungal evolution.</title>
        <authorList>
            <person name="Traeger S."/>
            <person name="Altegoer F."/>
            <person name="Freitag M."/>
            <person name="Gabaldon T."/>
            <person name="Kempken F."/>
            <person name="Kumar A."/>
            <person name="Marcet-Houben M."/>
            <person name="Poggeler S."/>
            <person name="Stajich J.E."/>
            <person name="Nowrousian M."/>
        </authorList>
    </citation>
    <scope>NUCLEOTIDE SEQUENCE [LARGE SCALE GENOMIC DNA]</scope>
    <source>
        <strain evidence="7">CBS 100304</strain>
        <tissue evidence="6">Vegetative mycelium</tissue>
    </source>
</reference>
<accession>U4L5B2</accession>
<evidence type="ECO:0000256" key="4">
    <source>
        <dbReference type="SAM" id="MobiDB-lite"/>
    </source>
</evidence>
<dbReference type="GO" id="GO:0003677">
    <property type="term" value="F:DNA binding"/>
    <property type="evidence" value="ECO:0007669"/>
    <property type="project" value="InterPro"/>
</dbReference>
<dbReference type="EMBL" id="HF935357">
    <property type="protein sequence ID" value="CCX07602.1"/>
    <property type="molecule type" value="Genomic_DNA"/>
</dbReference>
<protein>
    <submittedName>
        <fullName evidence="6">Similar to Oleate activated transcription factor 3 acc. no. C5DUX2</fullName>
    </submittedName>
</protein>
<feature type="region of interest" description="Disordered" evidence="4">
    <location>
        <begin position="52"/>
        <end position="82"/>
    </location>
</feature>
<dbReference type="OMA" id="HNGASTM"/>
<dbReference type="PANTHER" id="PTHR31001">
    <property type="entry name" value="UNCHARACTERIZED TRANSCRIPTIONAL REGULATORY PROTEIN"/>
    <property type="match status" value="1"/>
</dbReference>
<keyword evidence="3" id="KW-0539">Nucleus</keyword>
<keyword evidence="2" id="KW-0479">Metal-binding</keyword>
<dbReference type="InterPro" id="IPR036864">
    <property type="entry name" value="Zn2-C6_fun-type_DNA-bd_sf"/>
</dbReference>
<dbReference type="InterPro" id="IPR007219">
    <property type="entry name" value="XnlR_reg_dom"/>
</dbReference>
<feature type="region of interest" description="Disordered" evidence="4">
    <location>
        <begin position="540"/>
        <end position="568"/>
    </location>
</feature>
<dbReference type="Gene3D" id="4.10.240.10">
    <property type="entry name" value="Zn(2)-C6 fungal-type DNA-binding domain"/>
    <property type="match status" value="1"/>
</dbReference>
<dbReference type="SMART" id="SM00066">
    <property type="entry name" value="GAL4"/>
    <property type="match status" value="1"/>
</dbReference>
<dbReference type="PROSITE" id="PS50048">
    <property type="entry name" value="ZN2_CY6_FUNGAL_2"/>
    <property type="match status" value="1"/>
</dbReference>
<evidence type="ECO:0000313" key="6">
    <source>
        <dbReference type="EMBL" id="CCX07602.1"/>
    </source>
</evidence>
<feature type="compositionally biased region" description="Low complexity" evidence="4">
    <location>
        <begin position="542"/>
        <end position="568"/>
    </location>
</feature>